<dbReference type="Proteomes" id="UP000683360">
    <property type="component" value="Unassembled WGS sequence"/>
</dbReference>
<accession>A0A8S3QQR0</accession>
<name>A0A8S3QQR0_MYTED</name>
<proteinExistence type="predicted"/>
<sequence>MNIGTKPFVSENAGQSFSEKRSYLRKTSKVIENQLYKSLQTCKVEHNLLRLQSLRNESSSKSFCRRLDALICIFEMLNLPSNYETTDIDKNDDELQLIPFGILDFKIAAELYADIASIPIQCRLDDVHTRLKDDLMHQIHGIRSIIYTNIKTQKCYIILDSDYVSLTSIFKKLCEDEQFICITAFKKQQQLDYDFTQSMLKTLDSEHDRSVVKALLANFLSRDALSGVGINPETALKDLEKLGLIQCEVNNALMAATDMINLRLNEEIESKQSELNSIQTKDCSKLSQMRRSDVECKVDMLQEIIKNKTNLYLHEDKYNSQRFNQAVGRLAKKLIRDNRVKLRRLGAGPKPLLDYNDERFIANAIESKSSAHGRRHDSVLYLNHRVKSRDLLSIANYNLHKRGKRLIKSARTVWLRARPKKVNTIEGRKHKGDWLFCAKKPPKTEDHETELTHHQRAHIKLNRTDMFGSRSIFFPAGIEISFDDKAYVRPGTDVGLRNTKCGKILQVSDESKQKNFHNTTFGTPEVYQTPSSFRVMTWKTENIEDRTKYAIVRDIIFNVKDSYNEEDLTSLKSGGNEFKSYEEKRMTHLKQRITSTLAEWNKPAEVDNIIQIVLQSINSVTECLKTDDVDHFNEIENHIKTLTSNCDTLLDKIDSLNLPSVNPVIAEYTDAGPGVGVNNLAVRFRFAELCRIQNMVRRVRIHRASGDSAQNEAERTNSAIGNVREEVQNCPQRSRAQKIRNHAKNAWAVSNEIRLRIDDARDPAGGYLHAYVTEHPDNHFFWNGKYLKRFCESSKSEKNNVPGHGYFNKIFNFIASHIEQGELYLQYRKYQCRLLGQECDFCKNSQNSNLFGNELMPPVPRPYPDYEQLPQFHYLQHKDTPTSIDGVQRRHDDFQPRSNLKKMFSEGEISSVDDNEIEVFSKKFIVPKQIVKNYILHMETLKSDREKRTSEHQQKRQDEGAIYILVI</sequence>
<dbReference type="EMBL" id="CAJPWZ010000659">
    <property type="protein sequence ID" value="CAG2197998.1"/>
    <property type="molecule type" value="Genomic_DNA"/>
</dbReference>
<evidence type="ECO:0000313" key="2">
    <source>
        <dbReference type="Proteomes" id="UP000683360"/>
    </source>
</evidence>
<dbReference type="OrthoDB" id="10320808at2759"/>
<reference evidence="1" key="1">
    <citation type="submission" date="2021-03" db="EMBL/GenBank/DDBJ databases">
        <authorList>
            <person name="Bekaert M."/>
        </authorList>
    </citation>
    <scope>NUCLEOTIDE SEQUENCE</scope>
</reference>
<protein>
    <submittedName>
        <fullName evidence="1">Uncharacterized protein</fullName>
    </submittedName>
</protein>
<keyword evidence="2" id="KW-1185">Reference proteome</keyword>
<dbReference type="AlphaFoldDB" id="A0A8S3QQR0"/>
<organism evidence="1 2">
    <name type="scientific">Mytilus edulis</name>
    <name type="common">Blue mussel</name>
    <dbReference type="NCBI Taxonomy" id="6550"/>
    <lineage>
        <taxon>Eukaryota</taxon>
        <taxon>Metazoa</taxon>
        <taxon>Spiralia</taxon>
        <taxon>Lophotrochozoa</taxon>
        <taxon>Mollusca</taxon>
        <taxon>Bivalvia</taxon>
        <taxon>Autobranchia</taxon>
        <taxon>Pteriomorphia</taxon>
        <taxon>Mytilida</taxon>
        <taxon>Mytiloidea</taxon>
        <taxon>Mytilidae</taxon>
        <taxon>Mytilinae</taxon>
        <taxon>Mytilus</taxon>
    </lineage>
</organism>
<evidence type="ECO:0000313" key="1">
    <source>
        <dbReference type="EMBL" id="CAG2197998.1"/>
    </source>
</evidence>
<comment type="caution">
    <text evidence="1">The sequence shown here is derived from an EMBL/GenBank/DDBJ whole genome shotgun (WGS) entry which is preliminary data.</text>
</comment>
<gene>
    <name evidence="1" type="ORF">MEDL_12797</name>
</gene>